<evidence type="ECO:0000256" key="12">
    <source>
        <dbReference type="ARBA" id="ARBA00023125"/>
    </source>
</evidence>
<dbReference type="NCBIfam" id="TIGR00630">
    <property type="entry name" value="uvra"/>
    <property type="match status" value="1"/>
</dbReference>
<keyword evidence="11" id="KW-0267">Excision nuclease</keyword>
<evidence type="ECO:0000256" key="5">
    <source>
        <dbReference type="ARBA" id="ARBA00022741"/>
    </source>
</evidence>
<sequence length="978" mass="109243">MGMKKNTTAAEKVKKRNAETPQDEQKDVILVKGARTHNLKNVTVAFPRNKFIVVTGVSGSGKSSLTIDTLFAEGQRRYAESLSAYARQFMARMVKPDVDYIKGLCPAIAIEQKVITRTPRSTVGSMTEIYDYFRLMYARVGRTISPISGRQVKKDDVTDVVEAVKELPEGMRIVILVPFKQHANRDAREELNILLQKGFSRMYVRATAGSEQTAGELLRIEDLLEMDEKTLKKKLPVKAKAAAKTKTKVKVAESTEEEIKDSGVYLLVDRIVTKAFDEDDIHRLSDSVNTAFYEGEGEVFLEVNGHELLHYSNRFELDGLTFEEPVPNLFSFNNPYGACPTCEGFGQVLGIDEDLVIPDKRLSVYESGVAPWKGEKLGAWRDQFIKGARSIDFPIHKPIADLTAEQYKMLWNGGGTVFGIRDFFKEVEQNLYKVQYRVLLSRYRGRTTCPECNGYRLRKEALYVKVDGRNIGELCEWQVKDLQQWYSRLPLNEHEQQIAKRILLEINQRLQTLVDVGLGYLTLNRLANSLSGGESQRIQLTRSLGSNLTNSLYILDEPSIGLHSRDTEKLITVLKQLKELGNTVVVVEHDEMMMREADHIIDMGPLASHLGGEVVAAGTYDELIADPDSLTGKYLKGELTIDAPRQPRKWRNSIVVEGARQNNLKDVTATFPLNVLCVVSGVSGSGKTTLVKQVLYPALKKLKGEPADKVGFHKALKGDLEMINQIELVDQNPIGKSSRSNPVTYIKAYDDIRDLFAKQPLSKMRGFQPKHFSFNVDGGRCDTCKGEGEQIVEMQFLADVHLTCEVCGGKRFKEEVLEVQYKGKSVYDVLEMSVDEAVEFFSEEKSLAKAIQPLHDVGLGYIKLGQSSDTLSGGEAQRVKLASFLGKGKAQGHILFIFDEPTTGLHFHDIKKLLTSFQALVEQGHSLLVIEHNTDVIKSADWVIDLGPEAGDAGGNLVFAGIPAELKKVKESYTGKFL</sequence>
<evidence type="ECO:0000256" key="6">
    <source>
        <dbReference type="ARBA" id="ARBA00022763"/>
    </source>
</evidence>
<dbReference type="PANTHER" id="PTHR43152">
    <property type="entry name" value="UVRABC SYSTEM PROTEIN A"/>
    <property type="match status" value="1"/>
</dbReference>
<dbReference type="GO" id="GO:0006289">
    <property type="term" value="P:nucleotide-excision repair"/>
    <property type="evidence" value="ECO:0007669"/>
    <property type="project" value="InterPro"/>
</dbReference>
<evidence type="ECO:0000256" key="17">
    <source>
        <dbReference type="SAM" id="MobiDB-lite"/>
    </source>
</evidence>
<comment type="subcellular location">
    <subcellularLocation>
        <location evidence="1">Cytoplasm</location>
    </subcellularLocation>
</comment>
<dbReference type="InterPro" id="IPR004602">
    <property type="entry name" value="UvrA"/>
</dbReference>
<evidence type="ECO:0000256" key="16">
    <source>
        <dbReference type="ARBA" id="ARBA00042156"/>
    </source>
</evidence>
<evidence type="ECO:0000256" key="9">
    <source>
        <dbReference type="ARBA" id="ARBA00022833"/>
    </source>
</evidence>
<evidence type="ECO:0000256" key="11">
    <source>
        <dbReference type="ARBA" id="ARBA00022881"/>
    </source>
</evidence>
<keyword evidence="20" id="KW-1185">Reference proteome</keyword>
<keyword evidence="12" id="KW-0238">DNA-binding</keyword>
<comment type="similarity">
    <text evidence="14">Belongs to the ABC transporter superfamily. UvrA family.</text>
</comment>
<dbReference type="EMBL" id="BMIB01000005">
    <property type="protein sequence ID" value="GGH79588.1"/>
    <property type="molecule type" value="Genomic_DNA"/>
</dbReference>
<keyword evidence="5" id="KW-0547">Nucleotide-binding</keyword>
<keyword evidence="7" id="KW-0228">DNA excision</keyword>
<evidence type="ECO:0000256" key="3">
    <source>
        <dbReference type="ARBA" id="ARBA00022723"/>
    </source>
</evidence>
<evidence type="ECO:0000313" key="20">
    <source>
        <dbReference type="Proteomes" id="UP000627292"/>
    </source>
</evidence>
<dbReference type="GO" id="GO:0003677">
    <property type="term" value="F:DNA binding"/>
    <property type="evidence" value="ECO:0007669"/>
    <property type="project" value="UniProtKB-KW"/>
</dbReference>
<dbReference type="Gene3D" id="3.30.190.20">
    <property type="match status" value="1"/>
</dbReference>
<keyword evidence="13" id="KW-0234">DNA repair</keyword>
<dbReference type="Gene3D" id="3.40.50.300">
    <property type="entry name" value="P-loop containing nucleotide triphosphate hydrolases"/>
    <property type="match status" value="3"/>
</dbReference>
<name>A0A917J4A5_9BACT</name>
<dbReference type="SUPFAM" id="SSF52540">
    <property type="entry name" value="P-loop containing nucleoside triphosphate hydrolases"/>
    <property type="match status" value="2"/>
</dbReference>
<keyword evidence="9" id="KW-0862">Zinc</keyword>
<evidence type="ECO:0000256" key="15">
    <source>
        <dbReference type="ARBA" id="ARBA00039316"/>
    </source>
</evidence>
<dbReference type="InterPro" id="IPR041552">
    <property type="entry name" value="UvrA_DNA-bd"/>
</dbReference>
<dbReference type="AlphaFoldDB" id="A0A917J4A5"/>
<keyword evidence="4" id="KW-0677">Repeat</keyword>
<dbReference type="PROSITE" id="PS00211">
    <property type="entry name" value="ABC_TRANSPORTER_1"/>
    <property type="match status" value="1"/>
</dbReference>
<keyword evidence="10" id="KW-0067">ATP-binding</keyword>
<dbReference type="Gene3D" id="1.10.8.280">
    <property type="entry name" value="ABC transporter ATPase domain-like"/>
    <property type="match status" value="1"/>
</dbReference>
<reference evidence="19" key="1">
    <citation type="journal article" date="2014" name="Int. J. Syst. Evol. Microbiol.">
        <title>Complete genome sequence of Corynebacterium casei LMG S-19264T (=DSM 44701T), isolated from a smear-ripened cheese.</title>
        <authorList>
            <consortium name="US DOE Joint Genome Institute (JGI-PGF)"/>
            <person name="Walter F."/>
            <person name="Albersmeier A."/>
            <person name="Kalinowski J."/>
            <person name="Ruckert C."/>
        </authorList>
    </citation>
    <scope>NUCLEOTIDE SEQUENCE</scope>
    <source>
        <strain evidence="19">CGMCC 1.15290</strain>
    </source>
</reference>
<gene>
    <name evidence="19" type="ORF">GCM10011379_49180</name>
</gene>
<evidence type="ECO:0000313" key="19">
    <source>
        <dbReference type="EMBL" id="GGH79588.1"/>
    </source>
</evidence>
<comment type="caution">
    <text evidence="19">The sequence shown here is derived from an EMBL/GenBank/DDBJ whole genome shotgun (WGS) entry which is preliminary data.</text>
</comment>
<protein>
    <recommendedName>
        <fullName evidence="15">UvrABC system protein A</fullName>
    </recommendedName>
    <alternativeName>
        <fullName evidence="16">Excinuclease ABC subunit A</fullName>
    </alternativeName>
</protein>
<dbReference type="InterPro" id="IPR017871">
    <property type="entry name" value="ABC_transporter-like_CS"/>
</dbReference>
<dbReference type="GO" id="GO:0005737">
    <property type="term" value="C:cytoplasm"/>
    <property type="evidence" value="ECO:0007669"/>
    <property type="project" value="UniProtKB-SubCell"/>
</dbReference>
<evidence type="ECO:0000256" key="14">
    <source>
        <dbReference type="ARBA" id="ARBA00038000"/>
    </source>
</evidence>
<dbReference type="InterPro" id="IPR003439">
    <property type="entry name" value="ABC_transporter-like_ATP-bd"/>
</dbReference>
<evidence type="ECO:0000259" key="18">
    <source>
        <dbReference type="PROSITE" id="PS50893"/>
    </source>
</evidence>
<feature type="region of interest" description="Disordered" evidence="17">
    <location>
        <begin position="1"/>
        <end position="24"/>
    </location>
</feature>
<evidence type="ECO:0000256" key="4">
    <source>
        <dbReference type="ARBA" id="ARBA00022737"/>
    </source>
</evidence>
<dbReference type="GO" id="GO:0004518">
    <property type="term" value="F:nuclease activity"/>
    <property type="evidence" value="ECO:0007669"/>
    <property type="project" value="UniProtKB-KW"/>
</dbReference>
<evidence type="ECO:0000256" key="10">
    <source>
        <dbReference type="ARBA" id="ARBA00022840"/>
    </source>
</evidence>
<dbReference type="GO" id="GO:0005524">
    <property type="term" value="F:ATP binding"/>
    <property type="evidence" value="ECO:0007669"/>
    <property type="project" value="UniProtKB-KW"/>
</dbReference>
<dbReference type="GO" id="GO:0016887">
    <property type="term" value="F:ATP hydrolysis activity"/>
    <property type="evidence" value="ECO:0007669"/>
    <property type="project" value="InterPro"/>
</dbReference>
<dbReference type="Proteomes" id="UP000627292">
    <property type="component" value="Unassembled WGS sequence"/>
</dbReference>
<evidence type="ECO:0000256" key="2">
    <source>
        <dbReference type="ARBA" id="ARBA00022490"/>
    </source>
</evidence>
<dbReference type="Gene3D" id="1.20.1580.10">
    <property type="entry name" value="ABC transporter ATPase like domain"/>
    <property type="match status" value="4"/>
</dbReference>
<keyword evidence="8" id="KW-0863">Zinc-finger</keyword>
<evidence type="ECO:0000256" key="8">
    <source>
        <dbReference type="ARBA" id="ARBA00022771"/>
    </source>
</evidence>
<dbReference type="Pfam" id="PF17755">
    <property type="entry name" value="UvrA_DNA-bind"/>
    <property type="match status" value="1"/>
</dbReference>
<keyword evidence="3" id="KW-0479">Metal-binding</keyword>
<dbReference type="PANTHER" id="PTHR43152:SF3">
    <property type="entry name" value="UVRABC SYSTEM PROTEIN A"/>
    <property type="match status" value="1"/>
</dbReference>
<evidence type="ECO:0000256" key="1">
    <source>
        <dbReference type="ARBA" id="ARBA00004496"/>
    </source>
</evidence>
<organism evidence="19 20">
    <name type="scientific">Filimonas zeae</name>
    <dbReference type="NCBI Taxonomy" id="1737353"/>
    <lineage>
        <taxon>Bacteria</taxon>
        <taxon>Pseudomonadati</taxon>
        <taxon>Bacteroidota</taxon>
        <taxon>Chitinophagia</taxon>
        <taxon>Chitinophagales</taxon>
        <taxon>Chitinophagaceae</taxon>
        <taxon>Filimonas</taxon>
    </lineage>
</organism>
<dbReference type="GO" id="GO:0009380">
    <property type="term" value="C:excinuclease repair complex"/>
    <property type="evidence" value="ECO:0007669"/>
    <property type="project" value="InterPro"/>
</dbReference>
<keyword evidence="2" id="KW-0963">Cytoplasm</keyword>
<reference evidence="19" key="2">
    <citation type="submission" date="2020-09" db="EMBL/GenBank/DDBJ databases">
        <authorList>
            <person name="Sun Q."/>
            <person name="Zhou Y."/>
        </authorList>
    </citation>
    <scope>NUCLEOTIDE SEQUENCE</scope>
    <source>
        <strain evidence="19">CGMCC 1.15290</strain>
    </source>
</reference>
<dbReference type="GO" id="GO:0008270">
    <property type="term" value="F:zinc ion binding"/>
    <property type="evidence" value="ECO:0007669"/>
    <property type="project" value="UniProtKB-KW"/>
</dbReference>
<feature type="domain" description="ABC transporter" evidence="18">
    <location>
        <begin position="405"/>
        <end position="636"/>
    </location>
</feature>
<evidence type="ECO:0000256" key="13">
    <source>
        <dbReference type="ARBA" id="ARBA00023204"/>
    </source>
</evidence>
<dbReference type="InterPro" id="IPR027417">
    <property type="entry name" value="P-loop_NTPase"/>
</dbReference>
<evidence type="ECO:0000256" key="7">
    <source>
        <dbReference type="ARBA" id="ARBA00022769"/>
    </source>
</evidence>
<dbReference type="PROSITE" id="PS50893">
    <property type="entry name" value="ABC_TRANSPORTER_2"/>
    <property type="match status" value="1"/>
</dbReference>
<keyword evidence="6" id="KW-0227">DNA damage</keyword>
<accession>A0A917J4A5</accession>
<proteinExistence type="inferred from homology"/>